<dbReference type="CDD" id="cd04301">
    <property type="entry name" value="NAT_SF"/>
    <property type="match status" value="1"/>
</dbReference>
<name>A0AB35Y3C3_9FIRM</name>
<sequence length="81" mass="9595">MLPFRSPPSNKTIHYVLVRPDYQGKGIAGEMLERIKEKYKNYLYIKGMPEDEKNVPFYEKHGFQRMEHGAAIQICNYSDKR</sequence>
<dbReference type="InterPro" id="IPR000182">
    <property type="entry name" value="GNAT_dom"/>
</dbReference>
<feature type="domain" description="N-acetyltransferase" evidence="1">
    <location>
        <begin position="1"/>
        <end position="81"/>
    </location>
</feature>
<dbReference type="SUPFAM" id="SSF55729">
    <property type="entry name" value="Acyl-CoA N-acyltransferases (Nat)"/>
    <property type="match status" value="1"/>
</dbReference>
<dbReference type="Gene3D" id="3.40.630.30">
    <property type="match status" value="1"/>
</dbReference>
<dbReference type="AlphaFoldDB" id="A0AB35Y3C3"/>
<gene>
    <name evidence="2" type="ORF">WF834_01265</name>
</gene>
<dbReference type="Pfam" id="PF13508">
    <property type="entry name" value="Acetyltransf_7"/>
    <property type="match status" value="1"/>
</dbReference>
<comment type="caution">
    <text evidence="2">The sequence shown here is derived from an EMBL/GenBank/DDBJ whole genome shotgun (WGS) entry which is preliminary data.</text>
</comment>
<dbReference type="EMBL" id="JBBFGL010000001">
    <property type="protein sequence ID" value="MEJ5194815.1"/>
    <property type="molecule type" value="Genomic_DNA"/>
</dbReference>
<accession>A0AB35Y3C3</accession>
<dbReference type="Proteomes" id="UP001373196">
    <property type="component" value="Unassembled WGS sequence"/>
</dbReference>
<dbReference type="InterPro" id="IPR016181">
    <property type="entry name" value="Acyl_CoA_acyltransferase"/>
</dbReference>
<organism evidence="2 3">
    <name type="scientific">Faecalibacterium wellingii</name>
    <dbReference type="NCBI Taxonomy" id="2929491"/>
    <lineage>
        <taxon>Bacteria</taxon>
        <taxon>Bacillati</taxon>
        <taxon>Bacillota</taxon>
        <taxon>Clostridia</taxon>
        <taxon>Eubacteriales</taxon>
        <taxon>Oscillospiraceae</taxon>
        <taxon>Faecalibacterium</taxon>
    </lineage>
</organism>
<protein>
    <submittedName>
        <fullName evidence="2">GNAT family N-acetyltransferase</fullName>
    </submittedName>
</protein>
<dbReference type="PROSITE" id="PS51186">
    <property type="entry name" value="GNAT"/>
    <property type="match status" value="1"/>
</dbReference>
<proteinExistence type="predicted"/>
<evidence type="ECO:0000259" key="1">
    <source>
        <dbReference type="PROSITE" id="PS51186"/>
    </source>
</evidence>
<dbReference type="GO" id="GO:0016747">
    <property type="term" value="F:acyltransferase activity, transferring groups other than amino-acyl groups"/>
    <property type="evidence" value="ECO:0007669"/>
    <property type="project" value="InterPro"/>
</dbReference>
<dbReference type="RefSeq" id="WP_339394587.1">
    <property type="nucleotide sequence ID" value="NZ_JBBFGL010000001.1"/>
</dbReference>
<evidence type="ECO:0000313" key="3">
    <source>
        <dbReference type="Proteomes" id="UP001373196"/>
    </source>
</evidence>
<reference evidence="2" key="1">
    <citation type="submission" date="2024-03" db="EMBL/GenBank/DDBJ databases">
        <authorList>
            <person name="Plomp N."/>
            <person name="Harmsen H.J."/>
        </authorList>
    </citation>
    <scope>NUCLEOTIDE SEQUENCE</scope>
    <source>
        <strain evidence="2">HTF-128</strain>
    </source>
</reference>
<evidence type="ECO:0000313" key="2">
    <source>
        <dbReference type="EMBL" id="MEJ5194815.1"/>
    </source>
</evidence>